<evidence type="ECO:0000256" key="3">
    <source>
        <dbReference type="ARBA" id="ARBA00023274"/>
    </source>
</evidence>
<dbReference type="AlphaFoldDB" id="A0A167C804"/>
<dbReference type="InterPro" id="IPR005824">
    <property type="entry name" value="KOW"/>
</dbReference>
<reference evidence="5 6" key="1">
    <citation type="submission" date="2016-02" db="EMBL/GenBank/DDBJ databases">
        <title>Complete genome sequence and transcriptome regulation of the pentose utilising yeast Sugiyamaella lignohabitans.</title>
        <authorList>
            <person name="Bellasio M."/>
            <person name="Peymann A."/>
            <person name="Valli M."/>
            <person name="Sipitzky M."/>
            <person name="Graf A."/>
            <person name="Sauer M."/>
            <person name="Marx H."/>
            <person name="Mattanovich D."/>
        </authorList>
    </citation>
    <scope>NUCLEOTIDE SEQUENCE [LARGE SCALE GENOMIC DNA]</scope>
    <source>
        <strain evidence="5 6">CBS 10342</strain>
    </source>
</reference>
<dbReference type="Pfam" id="PF22682">
    <property type="entry name" value="Ribosomal_uL24m-like"/>
    <property type="match status" value="1"/>
</dbReference>
<keyword evidence="2 5" id="KW-0689">Ribosomal protein</keyword>
<protein>
    <submittedName>
        <fullName evidence="5">Mitochondrial 54S ribosomal protein YmL40</fullName>
    </submittedName>
</protein>
<comment type="similarity">
    <text evidence="1">Belongs to the universal ribosomal protein uL24 family.</text>
</comment>
<dbReference type="GO" id="GO:1990904">
    <property type="term" value="C:ribonucleoprotein complex"/>
    <property type="evidence" value="ECO:0007669"/>
    <property type="project" value="UniProtKB-KW"/>
</dbReference>
<evidence type="ECO:0000313" key="5">
    <source>
        <dbReference type="EMBL" id="ANB11336.1"/>
    </source>
</evidence>
<name>A0A167C804_9ASCO</name>
<dbReference type="SUPFAM" id="SSF50104">
    <property type="entry name" value="Translation proteins SH3-like domain"/>
    <property type="match status" value="1"/>
</dbReference>
<keyword evidence="3" id="KW-0687">Ribonucleoprotein</keyword>
<dbReference type="CDD" id="cd06089">
    <property type="entry name" value="KOW_RPL26"/>
    <property type="match status" value="1"/>
</dbReference>
<dbReference type="InterPro" id="IPR041988">
    <property type="entry name" value="Ribosomal_uL24_KOW"/>
</dbReference>
<dbReference type="EMBL" id="CP014500">
    <property type="protein sequence ID" value="ANB11336.1"/>
    <property type="molecule type" value="Genomic_DNA"/>
</dbReference>
<accession>A0A167C804</accession>
<organism evidence="5 6">
    <name type="scientific">Sugiyamaella lignohabitans</name>
    <dbReference type="NCBI Taxonomy" id="796027"/>
    <lineage>
        <taxon>Eukaryota</taxon>
        <taxon>Fungi</taxon>
        <taxon>Dikarya</taxon>
        <taxon>Ascomycota</taxon>
        <taxon>Saccharomycotina</taxon>
        <taxon>Dipodascomycetes</taxon>
        <taxon>Dipodascales</taxon>
        <taxon>Trichomonascaceae</taxon>
        <taxon>Sugiyamaella</taxon>
    </lineage>
</organism>
<dbReference type="RefSeq" id="XP_018733813.1">
    <property type="nucleotide sequence ID" value="XM_018881200.1"/>
</dbReference>
<evidence type="ECO:0000256" key="1">
    <source>
        <dbReference type="ARBA" id="ARBA00010618"/>
    </source>
</evidence>
<dbReference type="Proteomes" id="UP000189580">
    <property type="component" value="Chromosome c"/>
</dbReference>
<evidence type="ECO:0000313" key="6">
    <source>
        <dbReference type="Proteomes" id="UP000189580"/>
    </source>
</evidence>
<feature type="domain" description="KOW" evidence="4">
    <location>
        <begin position="53"/>
        <end position="80"/>
    </location>
</feature>
<proteinExistence type="inferred from homology"/>
<keyword evidence="6" id="KW-1185">Reference proteome</keyword>
<sequence length="300" mass="33894">MVNPKFSRSIKDLKGMAKVIAERNMEKASPAFFRFQSKYQVKEVARLKNDELPFVVGDRVQMIRGPERNKIGIIRAIYDNGNAYMIEGLGGSEKFVLPRELWSEGHSKPVVTVPTPVHYKNLRLVTKIKEEDGTEQDVAIHSIKYEGTYFDHHTNSVRKIRRAAHDSSIVIPYPRGEPVKPSKEMLATPADVADERTHFVTSILDSPVPIGAMDQIRNPYSRFRRIKDGAKVTAQDLRKLAPKTMPHSPATKKLLESLAQLPKKHTVPFTKDIESFIGHEVEKGLQKRVAEETAALASYK</sequence>
<dbReference type="OrthoDB" id="359154at2759"/>
<dbReference type="SMART" id="SM00739">
    <property type="entry name" value="KOW"/>
    <property type="match status" value="1"/>
</dbReference>
<dbReference type="GeneID" id="30036241"/>
<dbReference type="InterPro" id="IPR014722">
    <property type="entry name" value="Rib_uL2_dom2"/>
</dbReference>
<dbReference type="InterPro" id="IPR008991">
    <property type="entry name" value="Translation_prot_SH3-like_sf"/>
</dbReference>
<dbReference type="GO" id="GO:0005840">
    <property type="term" value="C:ribosome"/>
    <property type="evidence" value="ECO:0007669"/>
    <property type="project" value="UniProtKB-KW"/>
</dbReference>
<dbReference type="GO" id="GO:0003723">
    <property type="term" value="F:RNA binding"/>
    <property type="evidence" value="ECO:0007669"/>
    <property type="project" value="InterPro"/>
</dbReference>
<gene>
    <name evidence="5" type="primary">MRPL40</name>
    <name evidence="5" type="ORF">AWJ20_4141</name>
</gene>
<dbReference type="PANTHER" id="PTHR12903">
    <property type="entry name" value="MITOCHONDRIAL RIBOSOMAL PROTEIN L24"/>
    <property type="match status" value="1"/>
</dbReference>
<evidence type="ECO:0000259" key="4">
    <source>
        <dbReference type="SMART" id="SM00739"/>
    </source>
</evidence>
<dbReference type="GO" id="GO:0003735">
    <property type="term" value="F:structural constituent of ribosome"/>
    <property type="evidence" value="ECO:0007669"/>
    <property type="project" value="InterPro"/>
</dbReference>
<dbReference type="KEGG" id="slb:AWJ20_4141"/>
<evidence type="ECO:0000256" key="2">
    <source>
        <dbReference type="ARBA" id="ARBA00022980"/>
    </source>
</evidence>
<dbReference type="GO" id="GO:0006412">
    <property type="term" value="P:translation"/>
    <property type="evidence" value="ECO:0007669"/>
    <property type="project" value="InterPro"/>
</dbReference>
<dbReference type="InterPro" id="IPR003256">
    <property type="entry name" value="Ribosomal_uL24"/>
</dbReference>
<dbReference type="Gene3D" id="2.30.30.30">
    <property type="match status" value="1"/>
</dbReference>